<reference evidence="1" key="2">
    <citation type="journal article" date="2023" name="IMA Fungus">
        <title>Comparative genomic study of the Penicillium genus elucidates a diverse pangenome and 15 lateral gene transfer events.</title>
        <authorList>
            <person name="Petersen C."/>
            <person name="Sorensen T."/>
            <person name="Nielsen M.R."/>
            <person name="Sondergaard T.E."/>
            <person name="Sorensen J.L."/>
            <person name="Fitzpatrick D.A."/>
            <person name="Frisvad J.C."/>
            <person name="Nielsen K.L."/>
        </authorList>
    </citation>
    <scope>NUCLEOTIDE SEQUENCE</scope>
    <source>
        <strain evidence="1">IBT 34128</strain>
    </source>
</reference>
<sequence>MAEPTLEGLPTELKILILFRVPDGDTLKSLVLASPGYHSSYLAARQGVLGCLVKRQYNGFLDIAEALTAIRSEGLHFTLQRENAISLLDQWRRRDELRELNQSSSNRLPEPAGLEEIIKLLHFHKILRFFLEDHSINAPRPPWIQPVQWEAQLPLCLSQSEKCRFLRALCRLQALTNIFGDSDGEPDGRFIIWQLPNTYESEDPRNYTMTCIFERRHIGYLISKAAVIAQEISDDLGQLSKSTSCEFFWDILPRDQRPPPCEIESEWDLVRFQQHFAGLAELGPEFLYGVLHMDRLSRRNTICTSTGHFWAGPFIGLRLEFSRADR</sequence>
<gene>
    <name evidence="1" type="ORF">NUU61_007909</name>
</gene>
<proteinExistence type="predicted"/>
<evidence type="ECO:0000313" key="2">
    <source>
        <dbReference type="Proteomes" id="UP001141434"/>
    </source>
</evidence>
<dbReference type="AlphaFoldDB" id="A0A9W9ERD3"/>
<comment type="caution">
    <text evidence="1">The sequence shown here is derived from an EMBL/GenBank/DDBJ whole genome shotgun (WGS) entry which is preliminary data.</text>
</comment>
<dbReference type="EMBL" id="JAPMSZ010000010">
    <property type="protein sequence ID" value="KAJ5086602.1"/>
    <property type="molecule type" value="Genomic_DNA"/>
</dbReference>
<dbReference type="OrthoDB" id="4365251at2759"/>
<dbReference type="GeneID" id="81397603"/>
<reference evidence="1" key="1">
    <citation type="submission" date="2022-11" db="EMBL/GenBank/DDBJ databases">
        <authorList>
            <person name="Petersen C."/>
        </authorList>
    </citation>
    <scope>NUCLEOTIDE SEQUENCE</scope>
    <source>
        <strain evidence="1">IBT 34128</strain>
    </source>
</reference>
<dbReference type="RefSeq" id="XP_056508727.1">
    <property type="nucleotide sequence ID" value="XM_056658434.1"/>
</dbReference>
<keyword evidence="2" id="KW-1185">Reference proteome</keyword>
<evidence type="ECO:0000313" key="1">
    <source>
        <dbReference type="EMBL" id="KAJ5086602.1"/>
    </source>
</evidence>
<protein>
    <submittedName>
        <fullName evidence="1">Uncharacterized protein</fullName>
    </submittedName>
</protein>
<name>A0A9W9ERD3_9EURO</name>
<organism evidence="1 2">
    <name type="scientific">Penicillium alfredii</name>
    <dbReference type="NCBI Taxonomy" id="1506179"/>
    <lineage>
        <taxon>Eukaryota</taxon>
        <taxon>Fungi</taxon>
        <taxon>Dikarya</taxon>
        <taxon>Ascomycota</taxon>
        <taxon>Pezizomycotina</taxon>
        <taxon>Eurotiomycetes</taxon>
        <taxon>Eurotiomycetidae</taxon>
        <taxon>Eurotiales</taxon>
        <taxon>Aspergillaceae</taxon>
        <taxon>Penicillium</taxon>
    </lineage>
</organism>
<dbReference type="Proteomes" id="UP001141434">
    <property type="component" value="Unassembled WGS sequence"/>
</dbReference>
<accession>A0A9W9ERD3</accession>